<evidence type="ECO:0000256" key="3">
    <source>
        <dbReference type="ARBA" id="ARBA00023274"/>
    </source>
</evidence>
<evidence type="ECO:0000256" key="5">
    <source>
        <dbReference type="SAM" id="MobiDB-lite"/>
    </source>
</evidence>
<keyword evidence="7" id="KW-1185">Reference proteome</keyword>
<dbReference type="STRING" id="13616.ENSMODP00000055579"/>
<keyword evidence="2 4" id="KW-0689">Ribosomal protein</keyword>
<name>A0A5F8H7P4_MONDO</name>
<dbReference type="PANTHER" id="PTHR12538:SF0">
    <property type="entry name" value="40S RIBOSOMAL PROTEIN S26"/>
    <property type="match status" value="1"/>
</dbReference>
<reference evidence="6" key="2">
    <citation type="submission" date="2025-08" db="UniProtKB">
        <authorList>
            <consortium name="Ensembl"/>
        </authorList>
    </citation>
    <scope>IDENTIFICATION</scope>
</reference>
<evidence type="ECO:0000313" key="6">
    <source>
        <dbReference type="Ensembl" id="ENSMODP00000055579.1"/>
    </source>
</evidence>
<evidence type="ECO:0000256" key="4">
    <source>
        <dbReference type="RuleBase" id="RU363128"/>
    </source>
</evidence>
<protein>
    <recommendedName>
        <fullName evidence="4">40S ribosomal protein S26</fullName>
    </recommendedName>
</protein>
<evidence type="ECO:0000256" key="2">
    <source>
        <dbReference type="ARBA" id="ARBA00022980"/>
    </source>
</evidence>
<sequence>MIKKRRNTGNNGTDKKGHSHILPICCTNCACCMPKAKAIKKFIIPNIMEAMTIRDISEARIFNFSMLPKLCKKLHYCVSCVILTILTSELSIHEARKDLTPLPCFRPVFMPPDPNEIPEPLRGKQNGLSTPKKQNSKLSN</sequence>
<comment type="similarity">
    <text evidence="1 4">Belongs to the eukaryotic ribosomal protein eS26 family.</text>
</comment>
<organism evidence="6 7">
    <name type="scientific">Monodelphis domestica</name>
    <name type="common">Gray short-tailed opossum</name>
    <dbReference type="NCBI Taxonomy" id="13616"/>
    <lineage>
        <taxon>Eukaryota</taxon>
        <taxon>Metazoa</taxon>
        <taxon>Chordata</taxon>
        <taxon>Craniata</taxon>
        <taxon>Vertebrata</taxon>
        <taxon>Euteleostomi</taxon>
        <taxon>Mammalia</taxon>
        <taxon>Metatheria</taxon>
        <taxon>Didelphimorphia</taxon>
        <taxon>Didelphidae</taxon>
        <taxon>Monodelphis</taxon>
    </lineage>
</organism>
<dbReference type="InParanoid" id="A0A5F8H7P4"/>
<proteinExistence type="inferred from homology"/>
<dbReference type="InterPro" id="IPR038551">
    <property type="entry name" value="Ribosomal_eS26_sf"/>
</dbReference>
<dbReference type="GeneTree" id="ENSGT00390000002517"/>
<dbReference type="Pfam" id="PF01283">
    <property type="entry name" value="Ribosomal_S26e"/>
    <property type="match status" value="1"/>
</dbReference>
<dbReference type="GO" id="GO:0003735">
    <property type="term" value="F:structural constituent of ribosome"/>
    <property type="evidence" value="ECO:0000318"/>
    <property type="project" value="GO_Central"/>
</dbReference>
<dbReference type="Gene3D" id="3.30.1740.20">
    <property type="entry name" value="Ribosomal protein S26e"/>
    <property type="match status" value="1"/>
</dbReference>
<feature type="compositionally biased region" description="Polar residues" evidence="5">
    <location>
        <begin position="126"/>
        <end position="140"/>
    </location>
</feature>
<dbReference type="GO" id="GO:0003729">
    <property type="term" value="F:mRNA binding"/>
    <property type="evidence" value="ECO:0000318"/>
    <property type="project" value="GO_Central"/>
</dbReference>
<evidence type="ECO:0000313" key="7">
    <source>
        <dbReference type="Proteomes" id="UP000002280"/>
    </source>
</evidence>
<dbReference type="Ensembl" id="ENSMODT00000070480.1">
    <property type="protein sequence ID" value="ENSMODP00000055579.1"/>
    <property type="gene ID" value="ENSMODG00000047779.1"/>
</dbReference>
<accession>A0A5F8H7P4</accession>
<keyword evidence="3 4" id="KW-0687">Ribonucleoprotein</keyword>
<dbReference type="GO" id="GO:0022627">
    <property type="term" value="C:cytosolic small ribosomal subunit"/>
    <property type="evidence" value="ECO:0000318"/>
    <property type="project" value="GO_Central"/>
</dbReference>
<evidence type="ECO:0000256" key="1">
    <source>
        <dbReference type="ARBA" id="ARBA00008596"/>
    </source>
</evidence>
<feature type="region of interest" description="Disordered" evidence="5">
    <location>
        <begin position="113"/>
        <end position="140"/>
    </location>
</feature>
<dbReference type="AlphaFoldDB" id="A0A5F8H7P4"/>
<dbReference type="InterPro" id="IPR000892">
    <property type="entry name" value="Ribosomal_eS26"/>
</dbReference>
<reference evidence="6 7" key="1">
    <citation type="journal article" date="2007" name="Nature">
        <title>Genome of the marsupial Monodelphis domestica reveals innovation in non-coding sequences.</title>
        <authorList>
            <person name="Mikkelsen T.S."/>
            <person name="Wakefield M.J."/>
            <person name="Aken B."/>
            <person name="Amemiya C.T."/>
            <person name="Chang J.L."/>
            <person name="Duke S."/>
            <person name="Garber M."/>
            <person name="Gentles A.J."/>
            <person name="Goodstadt L."/>
            <person name="Heger A."/>
            <person name="Jurka J."/>
            <person name="Kamal M."/>
            <person name="Mauceli E."/>
            <person name="Searle S.M."/>
            <person name="Sharpe T."/>
            <person name="Baker M.L."/>
            <person name="Batzer M.A."/>
            <person name="Benos P.V."/>
            <person name="Belov K."/>
            <person name="Clamp M."/>
            <person name="Cook A."/>
            <person name="Cuff J."/>
            <person name="Das R."/>
            <person name="Davidow L."/>
            <person name="Deakin J.E."/>
            <person name="Fazzari M.J."/>
            <person name="Glass J.L."/>
            <person name="Grabherr M."/>
            <person name="Greally J.M."/>
            <person name="Gu W."/>
            <person name="Hore T.A."/>
            <person name="Huttley G.A."/>
            <person name="Kleber M."/>
            <person name="Jirtle R.L."/>
            <person name="Koina E."/>
            <person name="Lee J.T."/>
            <person name="Mahony S."/>
            <person name="Marra M.A."/>
            <person name="Miller R.D."/>
            <person name="Nicholls R.D."/>
            <person name="Oda M."/>
            <person name="Papenfuss A.T."/>
            <person name="Parra Z.E."/>
            <person name="Pollock D.D."/>
            <person name="Ray D.A."/>
            <person name="Schein J.E."/>
            <person name="Speed T.P."/>
            <person name="Thompson K."/>
            <person name="VandeBerg J.L."/>
            <person name="Wade C.M."/>
            <person name="Walker J.A."/>
            <person name="Waters P.D."/>
            <person name="Webber C."/>
            <person name="Weidman J.R."/>
            <person name="Xie X."/>
            <person name="Zody M.C."/>
            <person name="Baldwin J."/>
            <person name="Abdouelleil A."/>
            <person name="Abdulkadir J."/>
            <person name="Abebe A."/>
            <person name="Abera B."/>
            <person name="Abreu J."/>
            <person name="Acer S.C."/>
            <person name="Aftuck L."/>
            <person name="Alexander A."/>
            <person name="An P."/>
            <person name="Anderson E."/>
            <person name="Anderson S."/>
            <person name="Arachi H."/>
            <person name="Azer M."/>
            <person name="Bachantsang P."/>
            <person name="Barry A."/>
            <person name="Bayul T."/>
            <person name="Berlin A."/>
            <person name="Bessette D."/>
            <person name="Bloom T."/>
            <person name="Bloom T."/>
            <person name="Boguslavskiy L."/>
            <person name="Bonnet C."/>
            <person name="Boukhgalter B."/>
            <person name="Bourzgui I."/>
            <person name="Brown A."/>
            <person name="Cahill P."/>
            <person name="Channer S."/>
            <person name="Cheshatsang Y."/>
            <person name="Chuda L."/>
            <person name="Citroen M."/>
            <person name="Collymore A."/>
            <person name="Cooke P."/>
            <person name="Costello M."/>
            <person name="D'Aco K."/>
            <person name="Daza R."/>
            <person name="De Haan G."/>
            <person name="DeGray S."/>
            <person name="DeMaso C."/>
            <person name="Dhargay N."/>
            <person name="Dooley K."/>
            <person name="Dooley E."/>
            <person name="Doricent M."/>
            <person name="Dorje P."/>
            <person name="Dorjee K."/>
            <person name="Dupes A."/>
            <person name="Elong R."/>
            <person name="Falk J."/>
            <person name="Farina A."/>
            <person name="Faro S."/>
            <person name="Ferguson D."/>
            <person name="Fisher S."/>
            <person name="Foley C.D."/>
            <person name="Franke A."/>
            <person name="Friedrich D."/>
            <person name="Gadbois L."/>
            <person name="Gearin G."/>
            <person name="Gearin C.R."/>
            <person name="Giannoukos G."/>
            <person name="Goode T."/>
            <person name="Graham J."/>
            <person name="Grandbois E."/>
            <person name="Grewal S."/>
            <person name="Gyaltsen K."/>
            <person name="Hafez N."/>
            <person name="Hagos B."/>
            <person name="Hall J."/>
            <person name="Henson C."/>
            <person name="Hollinger A."/>
            <person name="Honan T."/>
            <person name="Huard M.D."/>
            <person name="Hughes L."/>
            <person name="Hurhula B."/>
            <person name="Husby M.E."/>
            <person name="Kamat A."/>
            <person name="Kanga B."/>
            <person name="Kashin S."/>
            <person name="Khazanovich D."/>
            <person name="Kisner P."/>
            <person name="Lance K."/>
            <person name="Lara M."/>
            <person name="Lee W."/>
            <person name="Lennon N."/>
            <person name="Letendre F."/>
            <person name="LeVine R."/>
            <person name="Lipovsky A."/>
            <person name="Liu X."/>
            <person name="Liu J."/>
            <person name="Liu S."/>
            <person name="Lokyitsang T."/>
            <person name="Lokyitsang Y."/>
            <person name="Lubonja R."/>
            <person name="Lui A."/>
            <person name="MacDonald P."/>
            <person name="Magnisalis V."/>
            <person name="Maru K."/>
            <person name="Matthews C."/>
            <person name="McCusker W."/>
            <person name="McDonough S."/>
            <person name="Mehta T."/>
            <person name="Meldrim J."/>
            <person name="Meneus L."/>
            <person name="Mihai O."/>
            <person name="Mihalev A."/>
            <person name="Mihova T."/>
            <person name="Mittelman R."/>
            <person name="Mlenga V."/>
            <person name="Montmayeur A."/>
            <person name="Mulrain L."/>
            <person name="Navidi A."/>
            <person name="Naylor J."/>
            <person name="Negash T."/>
            <person name="Nguyen T."/>
            <person name="Nguyen N."/>
            <person name="Nicol R."/>
            <person name="Norbu C."/>
            <person name="Norbu N."/>
            <person name="Novod N."/>
            <person name="O'Neill B."/>
            <person name="Osman S."/>
            <person name="Markiewicz E."/>
            <person name="Oyono O.L."/>
            <person name="Patti C."/>
            <person name="Phunkhang P."/>
            <person name="Pierre F."/>
            <person name="Priest M."/>
            <person name="Raghuraman S."/>
            <person name="Rege F."/>
            <person name="Reyes R."/>
            <person name="Rise C."/>
            <person name="Rogov P."/>
            <person name="Ross K."/>
            <person name="Ryan E."/>
            <person name="Settipalli S."/>
            <person name="Shea T."/>
            <person name="Sherpa N."/>
            <person name="Shi L."/>
            <person name="Shih D."/>
            <person name="Sparrow T."/>
            <person name="Spaulding J."/>
            <person name="Stalker J."/>
            <person name="Stange-Thomann N."/>
            <person name="Stavropoulos S."/>
            <person name="Stone C."/>
            <person name="Strader C."/>
            <person name="Tesfaye S."/>
            <person name="Thomson T."/>
            <person name="Thoulutsang Y."/>
            <person name="Thoulutsang D."/>
            <person name="Topham K."/>
            <person name="Topping I."/>
            <person name="Tsamla T."/>
            <person name="Vassiliev H."/>
            <person name="Vo A."/>
            <person name="Wangchuk T."/>
            <person name="Wangdi T."/>
            <person name="Weiand M."/>
            <person name="Wilkinson J."/>
            <person name="Wilson A."/>
            <person name="Yadav S."/>
            <person name="Young G."/>
            <person name="Yu Q."/>
            <person name="Zembek L."/>
            <person name="Zhong D."/>
            <person name="Zimmer A."/>
            <person name="Zwirko Z."/>
            <person name="Jaffe D.B."/>
            <person name="Alvarez P."/>
            <person name="Brockman W."/>
            <person name="Butler J."/>
            <person name="Chin C."/>
            <person name="Gnerre S."/>
            <person name="MacCallum I."/>
            <person name="Graves J.A."/>
            <person name="Ponting C.P."/>
            <person name="Breen M."/>
            <person name="Samollow P.B."/>
            <person name="Lander E.S."/>
            <person name="Lindblad-Toh K."/>
        </authorList>
    </citation>
    <scope>NUCLEOTIDE SEQUENCE [LARGE SCALE GENOMIC DNA]</scope>
</reference>
<dbReference type="GO" id="GO:0006412">
    <property type="term" value="P:translation"/>
    <property type="evidence" value="ECO:0007669"/>
    <property type="project" value="InterPro"/>
</dbReference>
<dbReference type="Bgee" id="ENSMODG00000047779">
    <property type="expression patterns" value="Expressed in blood and 4 other cell types or tissues"/>
</dbReference>
<dbReference type="PANTHER" id="PTHR12538">
    <property type="entry name" value="40S RIBOSOMAL PROTEIN S26"/>
    <property type="match status" value="1"/>
</dbReference>
<dbReference type="Proteomes" id="UP000002280">
    <property type="component" value="Chromosome 1"/>
</dbReference>
<reference evidence="6" key="3">
    <citation type="submission" date="2025-09" db="UniProtKB">
        <authorList>
            <consortium name="Ensembl"/>
        </authorList>
    </citation>
    <scope>IDENTIFICATION</scope>
</reference>